<evidence type="ECO:0000256" key="1">
    <source>
        <dbReference type="SAM" id="MobiDB-lite"/>
    </source>
</evidence>
<evidence type="ECO:0000313" key="3">
    <source>
        <dbReference type="Proteomes" id="UP000078343"/>
    </source>
</evidence>
<sequence length="198" mass="21839">MSSDIKHPSDEESHQEEALNPASPTPSSTTKTPSVETTPPRDPFQVHPKDNPQEEFEVWHDCEPCASENVSPLLLSPIRLYRAGALQEIEATLHVERYSRSGCIHLAYFLGARRIFSIGLPLRAIISERHEDEYCACDTVGDGMTTPEAEDGEGPAGLVAGDGGRKRKRVDDDEESVSASHRETRPRLESPQHPTSLS</sequence>
<reference evidence="2 3" key="1">
    <citation type="submission" date="2016-04" db="EMBL/GenBank/DDBJ databases">
        <title>Draft genome of Fonsecaea erecta CBS 125763.</title>
        <authorList>
            <person name="Weiss V.A."/>
            <person name="Vicente V.A."/>
            <person name="Raittz R.T."/>
            <person name="Moreno L.F."/>
            <person name="De Souza E.M."/>
            <person name="Pedrosa F.O."/>
            <person name="Steffens M.B."/>
            <person name="Faoro H."/>
            <person name="Tadra-Sfeir M.Z."/>
            <person name="Najafzadeh M.J."/>
            <person name="Felipe M.S."/>
            <person name="Teixeira M."/>
            <person name="Sun J."/>
            <person name="Xi L."/>
            <person name="Gomes R."/>
            <person name="De Azevedo C.M."/>
            <person name="Salgado C.G."/>
            <person name="Da Silva M.B."/>
            <person name="Nascimento M.F."/>
            <person name="Queiroz-Telles F."/>
            <person name="Attili D.S."/>
            <person name="Gorbushina A."/>
        </authorList>
    </citation>
    <scope>NUCLEOTIDE SEQUENCE [LARGE SCALE GENOMIC DNA]</scope>
    <source>
        <strain evidence="2 3">CBS 125763</strain>
    </source>
</reference>
<feature type="compositionally biased region" description="Basic and acidic residues" evidence="1">
    <location>
        <begin position="1"/>
        <end position="17"/>
    </location>
</feature>
<protein>
    <submittedName>
        <fullName evidence="2">Uncharacterized protein</fullName>
    </submittedName>
</protein>
<dbReference type="EMBL" id="LVYI01000013">
    <property type="protein sequence ID" value="OAP54557.1"/>
    <property type="molecule type" value="Genomic_DNA"/>
</dbReference>
<comment type="caution">
    <text evidence="2">The sequence shown here is derived from an EMBL/GenBank/DDBJ whole genome shotgun (WGS) entry which is preliminary data.</text>
</comment>
<feature type="region of interest" description="Disordered" evidence="1">
    <location>
        <begin position="145"/>
        <end position="198"/>
    </location>
</feature>
<gene>
    <name evidence="2" type="ORF">AYL99_11005</name>
</gene>
<feature type="region of interest" description="Disordered" evidence="1">
    <location>
        <begin position="1"/>
        <end position="50"/>
    </location>
</feature>
<feature type="compositionally biased region" description="Basic and acidic residues" evidence="1">
    <location>
        <begin position="180"/>
        <end position="190"/>
    </location>
</feature>
<dbReference type="RefSeq" id="XP_018687924.1">
    <property type="nucleotide sequence ID" value="XM_018842511.1"/>
</dbReference>
<dbReference type="GeneID" id="30015173"/>
<proteinExistence type="predicted"/>
<feature type="compositionally biased region" description="Low complexity" evidence="1">
    <location>
        <begin position="21"/>
        <end position="38"/>
    </location>
</feature>
<name>A0A178Z493_9EURO</name>
<evidence type="ECO:0000313" key="2">
    <source>
        <dbReference type="EMBL" id="OAP54557.1"/>
    </source>
</evidence>
<dbReference type="AlphaFoldDB" id="A0A178Z493"/>
<keyword evidence="3" id="KW-1185">Reference proteome</keyword>
<dbReference type="Proteomes" id="UP000078343">
    <property type="component" value="Unassembled WGS sequence"/>
</dbReference>
<accession>A0A178Z493</accession>
<organism evidence="2 3">
    <name type="scientific">Fonsecaea erecta</name>
    <dbReference type="NCBI Taxonomy" id="1367422"/>
    <lineage>
        <taxon>Eukaryota</taxon>
        <taxon>Fungi</taxon>
        <taxon>Dikarya</taxon>
        <taxon>Ascomycota</taxon>
        <taxon>Pezizomycotina</taxon>
        <taxon>Eurotiomycetes</taxon>
        <taxon>Chaetothyriomycetidae</taxon>
        <taxon>Chaetothyriales</taxon>
        <taxon>Herpotrichiellaceae</taxon>
        <taxon>Fonsecaea</taxon>
    </lineage>
</organism>